<dbReference type="Proteomes" id="UP000297070">
    <property type="component" value="Segment"/>
</dbReference>
<evidence type="ECO:0000313" key="2">
    <source>
        <dbReference type="Proteomes" id="UP000297070"/>
    </source>
</evidence>
<dbReference type="KEGG" id="vg:55012862"/>
<organism evidence="1 2">
    <name type="scientific">Gordonia phage GodonK</name>
    <dbReference type="NCBI Taxonomy" id="2562192"/>
    <lineage>
        <taxon>Viruses</taxon>
        <taxon>Duplodnaviria</taxon>
        <taxon>Heunggongvirae</taxon>
        <taxon>Uroviricota</taxon>
        <taxon>Caudoviricetes</taxon>
        <taxon>Godonkavirus</taxon>
        <taxon>Godonkavirus godonK</taxon>
    </lineage>
</organism>
<protein>
    <submittedName>
        <fullName evidence="1">Uncharacterized protein</fullName>
    </submittedName>
</protein>
<proteinExistence type="predicted"/>
<accession>A0A4D6E3W0</accession>
<dbReference type="RefSeq" id="YP_009821410.1">
    <property type="nucleotide sequence ID" value="NC_048176.1"/>
</dbReference>
<name>A0A4D6E3W0_9CAUD</name>
<keyword evidence="2" id="KW-1185">Reference proteome</keyword>
<gene>
    <name evidence="1" type="primary">26</name>
    <name evidence="1" type="ORF">SEA_GODONK_26</name>
</gene>
<dbReference type="EMBL" id="MK620899">
    <property type="protein sequence ID" value="QBZ72645.1"/>
    <property type="molecule type" value="Genomic_DNA"/>
</dbReference>
<dbReference type="GeneID" id="55012862"/>
<sequence length="67" mass="7482">MITTTIDQVRMMHTVTFDAYVAGNGYTWVYRAVCSCGATDRFLQTTAASEWADIHKWGPRPPSLRGA</sequence>
<evidence type="ECO:0000313" key="1">
    <source>
        <dbReference type="EMBL" id="QBZ72645.1"/>
    </source>
</evidence>
<reference evidence="1 2" key="1">
    <citation type="submission" date="2019-03" db="EMBL/GenBank/DDBJ databases">
        <authorList>
            <person name="Douthitt C."/>
            <person name="D'Elia T."/>
            <person name="Bockoras C."/>
            <person name="Boss C."/>
            <person name="Clemons M."/>
            <person name="Green W."/>
            <person name="Harel H."/>
            <person name="Larralde J."/>
            <person name="Lopez M."/>
            <person name="Magana D."/>
            <person name="Miguel M."/>
            <person name="Muschweck L."/>
            <person name="Olivos K."/>
            <person name="Racette D."/>
            <person name="Reynolds M."/>
            <person name="Ru Y."/>
            <person name="Santana M."/>
            <person name="Simon R."/>
            <person name="Smotrilla K."/>
            <person name="Sufficool B."/>
            <person name="Tamayo B."/>
            <person name="Tirado E."/>
            <person name="Vajanyi M."/>
            <person name="Weger M."/>
            <person name="Wehr A."/>
            <person name="Whitaker K."/>
            <person name="Garlena R.A."/>
            <person name="Russell D.A."/>
            <person name="Pope W.H."/>
            <person name="Jacobs-Sera D."/>
            <person name="Hatfull G.F."/>
        </authorList>
    </citation>
    <scope>NUCLEOTIDE SEQUENCE [LARGE SCALE GENOMIC DNA]</scope>
</reference>